<dbReference type="InterPro" id="IPR035516">
    <property type="entry name" value="Gyrase/topoIV_suA_C"/>
</dbReference>
<dbReference type="Gene3D" id="2.120.10.90">
    <property type="entry name" value="DNA gyrase/topoisomerase IV, subunit A, C-terminal"/>
    <property type="match status" value="1"/>
</dbReference>
<dbReference type="NCBIfam" id="NF004043">
    <property type="entry name" value="PRK05560.1"/>
    <property type="match status" value="1"/>
</dbReference>
<dbReference type="Gene3D" id="3.30.1360.40">
    <property type="match status" value="1"/>
</dbReference>
<dbReference type="PANTHER" id="PTHR43493">
    <property type="entry name" value="DNA GYRASE/TOPOISOMERASE SUBUNIT A"/>
    <property type="match status" value="1"/>
</dbReference>
<evidence type="ECO:0000256" key="4">
    <source>
        <dbReference type="ARBA" id="ARBA00022840"/>
    </source>
</evidence>
<evidence type="ECO:0000259" key="11">
    <source>
        <dbReference type="PROSITE" id="PS52040"/>
    </source>
</evidence>
<dbReference type="GO" id="GO:0003918">
    <property type="term" value="F:DNA topoisomerase type II (double strand cut, ATP-hydrolyzing) activity"/>
    <property type="evidence" value="ECO:0007669"/>
    <property type="project" value="UniProtKB-EC"/>
</dbReference>
<accession>A0ABV8MMK0</accession>
<evidence type="ECO:0000256" key="5">
    <source>
        <dbReference type="ARBA" id="ARBA00023029"/>
    </source>
</evidence>
<dbReference type="InterPro" id="IPR050220">
    <property type="entry name" value="Type_II_DNA_Topoisomerases"/>
</dbReference>
<dbReference type="HAMAP" id="MF_01897">
    <property type="entry name" value="GyrA"/>
    <property type="match status" value="1"/>
</dbReference>
<dbReference type="InterPro" id="IPR013758">
    <property type="entry name" value="Topo_IIA_A/C_ab"/>
</dbReference>
<dbReference type="InterPro" id="IPR013757">
    <property type="entry name" value="Topo_IIA_A_a_sf"/>
</dbReference>
<dbReference type="Gene3D" id="3.90.199.10">
    <property type="entry name" value="Topoisomerase II, domain 5"/>
    <property type="match status" value="1"/>
</dbReference>
<dbReference type="EC" id="5.6.2.2" evidence="8"/>
<dbReference type="Pfam" id="PF00521">
    <property type="entry name" value="DNA_topoisoIV"/>
    <property type="match status" value="1"/>
</dbReference>
<keyword evidence="13" id="KW-1185">Reference proteome</keyword>
<keyword evidence="8" id="KW-0963">Cytoplasm</keyword>
<dbReference type="InterPro" id="IPR006691">
    <property type="entry name" value="GyrA/parC_rep"/>
</dbReference>
<feature type="compositionally biased region" description="Acidic residues" evidence="10">
    <location>
        <begin position="847"/>
        <end position="867"/>
    </location>
</feature>
<comment type="subcellular location">
    <subcellularLocation>
        <location evidence="8">Cytoplasm</location>
    </subcellularLocation>
</comment>
<dbReference type="Gene3D" id="1.10.268.10">
    <property type="entry name" value="Topoisomerase, domain 3"/>
    <property type="match status" value="1"/>
</dbReference>
<keyword evidence="6 8" id="KW-0238">DNA-binding</keyword>
<comment type="function">
    <text evidence="8">A type II topoisomerase that negatively supercoils closed circular double-stranded (ds) DNA in an ATP-dependent manner to modulate DNA topology and maintain chromosomes in an underwound state. Negative supercoiling favors strand separation, and DNA replication, transcription, recombination and repair, all of which involve strand separation. Also able to catalyze the interconversion of other topological isomers of dsDNA rings, including catenanes and knotted rings. Type II topoisomerases break and join 2 DNA strands simultaneously in an ATP-dependent manner.</text>
</comment>
<evidence type="ECO:0000256" key="7">
    <source>
        <dbReference type="ARBA" id="ARBA00023235"/>
    </source>
</evidence>
<evidence type="ECO:0000256" key="6">
    <source>
        <dbReference type="ARBA" id="ARBA00023125"/>
    </source>
</evidence>
<feature type="active site" description="O-(5'-phospho-DNA)-tyrosine intermediate" evidence="8 9">
    <location>
        <position position="125"/>
    </location>
</feature>
<gene>
    <name evidence="8 12" type="primary">gyrA</name>
    <name evidence="12" type="ORF">ACFOW7_04000</name>
</gene>
<evidence type="ECO:0000256" key="8">
    <source>
        <dbReference type="HAMAP-Rule" id="MF_01897"/>
    </source>
</evidence>
<organism evidence="12 13">
    <name type="scientific">Chitinimonas lacunae</name>
    <dbReference type="NCBI Taxonomy" id="1963018"/>
    <lineage>
        <taxon>Bacteria</taxon>
        <taxon>Pseudomonadati</taxon>
        <taxon>Pseudomonadota</taxon>
        <taxon>Betaproteobacteria</taxon>
        <taxon>Neisseriales</taxon>
        <taxon>Chitinibacteraceae</taxon>
        <taxon>Chitinimonas</taxon>
    </lineage>
</organism>
<reference evidence="13" key="1">
    <citation type="journal article" date="2019" name="Int. J. Syst. Evol. Microbiol.">
        <title>The Global Catalogue of Microorganisms (GCM) 10K type strain sequencing project: providing services to taxonomists for standard genome sequencing and annotation.</title>
        <authorList>
            <consortium name="The Broad Institute Genomics Platform"/>
            <consortium name="The Broad Institute Genome Sequencing Center for Infectious Disease"/>
            <person name="Wu L."/>
            <person name="Ma J."/>
        </authorList>
    </citation>
    <scope>NUCLEOTIDE SEQUENCE [LARGE SCALE GENOMIC DNA]</scope>
    <source>
        <strain evidence="13">LMG 29894</strain>
    </source>
</reference>
<sequence length="867" mass="95703">MTEQQQFAKETIPVSLEEEMRRSYLDYAMSVIVGRALPDVRDGLKPVHRRVLFAMHELSNDWNRAYKKSARIVGDVIGKYHPHGDNAVYDTIVRMAQDFSLRYPLIDGQGNFGSVDGDNAAAMRYTEIRRARIAHELMADLDKETVDFGPNYDGSELEPLILPTRIPNLLINGSAGIAVGMATNIPPHNLVEVVDGCLALLHNPQLSVDELIDLIPAPDFPTAGIIYGVAGVRQAYRSGRGRVVIRARSHVEPIGRGDREALVIDELPYQVNKARLLERIAELVREKQIEGISEIRDESDKSGMRVVIELKRGELPEVVLNNLYKQTQLQDSFGVNMVALVDNQPRLLNLKQIIECFLRHRREVVTRRTVFELKKARERGHILEGQAVALANVDEIIALIKASATPPEAKSALMARPWKSALVEEMLARAGGTACRPEGLAAEFGLSSQGYLLSEAQAQAILDLRLQRLTGLEQDKIFADYKAIIEVIGDLLDILARPERITEIIASELTDIKTQFGDPRRSEIVVHGEDLSLEDLITPQDMVVTLTHQGYMKAQPLDEYRAQKRGGRGKQAAATKEDDFIDNLFIANTHDYVLCFSSLGRVYWLKVYEVPQGGRTSRGKPIVNLLPLQDGEKINAVLPVKAFSDDHYVFMATARGTVKKTPLSDFSRPLRKGIIAVDLDEGDRLIGVAITSGKHQVMLFSNGGKAVRFDEADVRPMGRAARGVRGMQLNDGQELISLLVADAEDWQVLTATDGGYGKRTPIADYRFTSRGTQGVIAMELTEKTGFQLIGASLVREGEGVMLITTGGVLIRTSVAEIRETGRSAQGVRLINLDDGEKLSGLEKVVEPEEEGSEESGEPGQEDSGSDA</sequence>
<dbReference type="SMART" id="SM00434">
    <property type="entry name" value="TOP4c"/>
    <property type="match status" value="1"/>
</dbReference>
<dbReference type="RefSeq" id="WP_378161282.1">
    <property type="nucleotide sequence ID" value="NZ_JBHSBU010000001.1"/>
</dbReference>
<evidence type="ECO:0000313" key="12">
    <source>
        <dbReference type="EMBL" id="MFC4158520.1"/>
    </source>
</evidence>
<dbReference type="InterPro" id="IPR013760">
    <property type="entry name" value="Topo_IIA-like_dom_sf"/>
</dbReference>
<protein>
    <recommendedName>
        <fullName evidence="8">DNA gyrase subunit A</fullName>
        <ecNumber evidence="8">5.6.2.2</ecNumber>
    </recommendedName>
</protein>
<dbReference type="Proteomes" id="UP001595791">
    <property type="component" value="Unassembled WGS sequence"/>
</dbReference>
<comment type="caution">
    <text evidence="12">The sequence shown here is derived from an EMBL/GenBank/DDBJ whole genome shotgun (WGS) entry which is preliminary data.</text>
</comment>
<dbReference type="NCBIfam" id="NF004044">
    <property type="entry name" value="PRK05561.1"/>
    <property type="match status" value="1"/>
</dbReference>
<feature type="short sequence motif" description="GyrA-box" evidence="8">
    <location>
        <begin position="563"/>
        <end position="569"/>
    </location>
</feature>
<dbReference type="InterPro" id="IPR005743">
    <property type="entry name" value="GyrA"/>
</dbReference>
<dbReference type="SUPFAM" id="SSF101904">
    <property type="entry name" value="GyrA/ParC C-terminal domain-like"/>
    <property type="match status" value="1"/>
</dbReference>
<dbReference type="CDD" id="cd00187">
    <property type="entry name" value="TOP4c"/>
    <property type="match status" value="1"/>
</dbReference>
<keyword evidence="4 8" id="KW-0067">ATP-binding</keyword>
<comment type="miscellaneous">
    <text evidence="8">Few gyrases are as efficient as E.coli at forming negative supercoils. Not all organisms have 2 type II topoisomerases; in organisms with a single type II topoisomerase this enzyme also has to decatenate newly replicated chromosomes.</text>
</comment>
<comment type="subunit">
    <text evidence="8">Heterotetramer, composed of two GyrA and two GyrB chains. In the heterotetramer, GyrA contains the active site tyrosine that forms a transient covalent intermediate with DNA, while GyrB binds cofactors and catalyzes ATP hydrolysis.</text>
</comment>
<dbReference type="PANTHER" id="PTHR43493:SF5">
    <property type="entry name" value="DNA GYRASE SUBUNIT A, CHLOROPLASTIC_MITOCHONDRIAL"/>
    <property type="match status" value="1"/>
</dbReference>
<evidence type="ECO:0000256" key="9">
    <source>
        <dbReference type="PROSITE-ProRule" id="PRU01384"/>
    </source>
</evidence>
<keyword evidence="5 8" id="KW-0799">Topoisomerase</keyword>
<dbReference type="InterPro" id="IPR002205">
    <property type="entry name" value="Topo_IIA_dom_A"/>
</dbReference>
<dbReference type="NCBIfam" id="TIGR01063">
    <property type="entry name" value="gyrA"/>
    <property type="match status" value="1"/>
</dbReference>
<evidence type="ECO:0000313" key="13">
    <source>
        <dbReference type="Proteomes" id="UP001595791"/>
    </source>
</evidence>
<evidence type="ECO:0000256" key="10">
    <source>
        <dbReference type="SAM" id="MobiDB-lite"/>
    </source>
</evidence>
<keyword evidence="7 8" id="KW-0413">Isomerase</keyword>
<name>A0ABV8MMK0_9NEIS</name>
<keyword evidence="3 8" id="KW-0547">Nucleotide-binding</keyword>
<dbReference type="SUPFAM" id="SSF56719">
    <property type="entry name" value="Type II DNA topoisomerase"/>
    <property type="match status" value="1"/>
</dbReference>
<proteinExistence type="inferred from homology"/>
<feature type="region of interest" description="Disordered" evidence="10">
    <location>
        <begin position="843"/>
        <end position="867"/>
    </location>
</feature>
<dbReference type="PROSITE" id="PS52040">
    <property type="entry name" value="TOPO_IIA"/>
    <property type="match status" value="1"/>
</dbReference>
<evidence type="ECO:0000256" key="2">
    <source>
        <dbReference type="ARBA" id="ARBA00008263"/>
    </source>
</evidence>
<comment type="catalytic activity">
    <reaction evidence="1 8 9">
        <text>ATP-dependent breakage, passage and rejoining of double-stranded DNA.</text>
        <dbReference type="EC" id="5.6.2.2"/>
    </reaction>
</comment>
<feature type="domain" description="Topo IIA-type catalytic" evidence="11">
    <location>
        <begin position="37"/>
        <end position="536"/>
    </location>
</feature>
<dbReference type="Pfam" id="PF03989">
    <property type="entry name" value="DNA_gyraseA_C"/>
    <property type="match status" value="6"/>
</dbReference>
<comment type="similarity">
    <text evidence="2 8">Belongs to the type II topoisomerase GyrA/ParC subunit family.</text>
</comment>
<dbReference type="EMBL" id="JBHSBU010000001">
    <property type="protein sequence ID" value="MFC4158520.1"/>
    <property type="molecule type" value="Genomic_DNA"/>
</dbReference>
<evidence type="ECO:0000256" key="3">
    <source>
        <dbReference type="ARBA" id="ARBA00022741"/>
    </source>
</evidence>
<evidence type="ECO:0000256" key="1">
    <source>
        <dbReference type="ARBA" id="ARBA00000185"/>
    </source>
</evidence>